<organism evidence="2 3">
    <name type="scientific">Obba rivulosa</name>
    <dbReference type="NCBI Taxonomy" id="1052685"/>
    <lineage>
        <taxon>Eukaryota</taxon>
        <taxon>Fungi</taxon>
        <taxon>Dikarya</taxon>
        <taxon>Basidiomycota</taxon>
        <taxon>Agaricomycotina</taxon>
        <taxon>Agaricomycetes</taxon>
        <taxon>Polyporales</taxon>
        <taxon>Gelatoporiaceae</taxon>
        <taxon>Obba</taxon>
    </lineage>
</organism>
<keyword evidence="3" id="KW-1185">Reference proteome</keyword>
<dbReference type="Proteomes" id="UP000250043">
    <property type="component" value="Unassembled WGS sequence"/>
</dbReference>
<feature type="non-terminal residue" evidence="2">
    <location>
        <position position="1"/>
    </location>
</feature>
<feature type="region of interest" description="Disordered" evidence="1">
    <location>
        <begin position="72"/>
        <end position="105"/>
    </location>
</feature>
<dbReference type="Pfam" id="PF18758">
    <property type="entry name" value="KDZ"/>
    <property type="match status" value="1"/>
</dbReference>
<accession>A0A8E2AJU5</accession>
<feature type="compositionally biased region" description="Acidic residues" evidence="1">
    <location>
        <begin position="89"/>
        <end position="99"/>
    </location>
</feature>
<name>A0A8E2AJU5_9APHY</name>
<dbReference type="OrthoDB" id="2689725at2759"/>
<evidence type="ECO:0000313" key="2">
    <source>
        <dbReference type="EMBL" id="OCH83645.1"/>
    </source>
</evidence>
<proteinExistence type="predicted"/>
<evidence type="ECO:0000256" key="1">
    <source>
        <dbReference type="SAM" id="MobiDB-lite"/>
    </source>
</evidence>
<sequence length="227" mass="25195">VLNACPACCYELEDEPPLWFSRMVCIDGNNSLKCMAKVGDCSVGDTRVFSESDSFLSEKFINQYVHEVKTRKRNVEAGDDSSTGSPPEAVEDAGDDEGDPTNLAPGHPECVKYPLAIVAKALELISGASLLGYNIGCNFEETIKQSSLRPLWHARGWRCCGMGLEDLETLERVFSSSNQLAFMAYEIIRTESQAVEEALDSLGIREEDLEKWYTEEEYFATLGEEPP</sequence>
<dbReference type="EMBL" id="KV722899">
    <property type="protein sequence ID" value="OCH83645.1"/>
    <property type="molecule type" value="Genomic_DNA"/>
</dbReference>
<gene>
    <name evidence="2" type="ORF">OBBRIDRAFT_808851</name>
</gene>
<evidence type="ECO:0000313" key="3">
    <source>
        <dbReference type="Proteomes" id="UP000250043"/>
    </source>
</evidence>
<dbReference type="AlphaFoldDB" id="A0A8E2AJU5"/>
<protein>
    <submittedName>
        <fullName evidence="2">Uncharacterized protein</fullName>
    </submittedName>
</protein>
<reference evidence="2 3" key="1">
    <citation type="submission" date="2016-07" db="EMBL/GenBank/DDBJ databases">
        <title>Draft genome of the white-rot fungus Obba rivulosa 3A-2.</title>
        <authorList>
            <consortium name="DOE Joint Genome Institute"/>
            <person name="Miettinen O."/>
            <person name="Riley R."/>
            <person name="Acob R."/>
            <person name="Barry K."/>
            <person name="Cullen D."/>
            <person name="De Vries R."/>
            <person name="Hainaut M."/>
            <person name="Hatakka A."/>
            <person name="Henrissat B."/>
            <person name="Hilden K."/>
            <person name="Kuo R."/>
            <person name="Labutti K."/>
            <person name="Lipzen A."/>
            <person name="Makela M.R."/>
            <person name="Sandor L."/>
            <person name="Spatafora J.W."/>
            <person name="Grigoriev I.V."/>
            <person name="Hibbett D.S."/>
        </authorList>
    </citation>
    <scope>NUCLEOTIDE SEQUENCE [LARGE SCALE GENOMIC DNA]</scope>
    <source>
        <strain evidence="2 3">3A-2</strain>
    </source>
</reference>
<dbReference type="InterPro" id="IPR040521">
    <property type="entry name" value="KDZ"/>
</dbReference>